<dbReference type="RefSeq" id="WP_096328979.1">
    <property type="nucleotide sequence ID" value="NZ_FOMX01000007.1"/>
</dbReference>
<feature type="coiled-coil region" evidence="1">
    <location>
        <begin position="844"/>
        <end position="881"/>
    </location>
</feature>
<evidence type="ECO:0000313" key="3">
    <source>
        <dbReference type="EMBL" id="SFE00745.1"/>
    </source>
</evidence>
<dbReference type="Gene3D" id="3.40.50.300">
    <property type="entry name" value="P-loop containing nucleotide triphosphate hydrolases"/>
    <property type="match status" value="2"/>
</dbReference>
<accession>A0A1I1WZY5</accession>
<feature type="coiled-coil region" evidence="1">
    <location>
        <begin position="501"/>
        <end position="528"/>
    </location>
</feature>
<name>A0A1I1WZY5_9BACT</name>
<dbReference type="SUPFAM" id="SSF52540">
    <property type="entry name" value="P-loop containing nucleoside triphosphate hydrolases"/>
    <property type="match status" value="1"/>
</dbReference>
<dbReference type="PANTHER" id="PTHR41259">
    <property type="entry name" value="DOUBLE-STRAND BREAK REPAIR RAD50 ATPASE, PUTATIVE-RELATED"/>
    <property type="match status" value="1"/>
</dbReference>
<evidence type="ECO:0000259" key="2">
    <source>
        <dbReference type="Pfam" id="PF13514"/>
    </source>
</evidence>
<evidence type="ECO:0000313" key="4">
    <source>
        <dbReference type="Proteomes" id="UP000199400"/>
    </source>
</evidence>
<keyword evidence="1" id="KW-0175">Coiled coil</keyword>
<feature type="coiled-coil region" evidence="1">
    <location>
        <begin position="580"/>
        <end position="638"/>
    </location>
</feature>
<dbReference type="AlphaFoldDB" id="A0A1I1WZY5"/>
<dbReference type="InterPro" id="IPR027417">
    <property type="entry name" value="P-loop_NTPase"/>
</dbReference>
<dbReference type="EMBL" id="FOMX01000007">
    <property type="protein sequence ID" value="SFE00745.1"/>
    <property type="molecule type" value="Genomic_DNA"/>
</dbReference>
<dbReference type="OrthoDB" id="9764467at2"/>
<sequence>MRFERLTVERFGHFESLDIDLPGGPGLVVLYGPNEAGKTTLLRALHGLLFGVDDRTPYAFEYDYRAIALRAVLRDSAGQRLHVTRLKKRKDSLAGSLRSDAGEVPLDAARFARYFGAITEELYRAIFGFSHADLQQGSDVLQVAGLAELLGGGALGGSAEKIRGALAGLQGESEALFKAKGKNPAINRGLTQLRDAKLALRDAMFAQPQYAALTTNLAAARHDADAAEQELARLREREARLRTLLGAFEDFHEHLGLVRALADPSLRTDLDEPAAERARQRHAEFAAADNQLRALDAELARLLARADQPAADPALLAEAGAVERLVRRVEAVAEQRLVIPRERERLARETEALESILSTMSPGTRPEDHVRWVIQPHELDRLRALATRWQRARQELMLSSRGLADDEAELAALRASVADLAAAAPDHEDSALLAELEDALARRAELDREELALARLRADLDLGLLRLHPPLAAADLAAAPLPRPAELDDHHARGLDLERERRAALSDLSREQDDLARARAELEALAAADLPDPDALAAARARRDEVWHEVRRRLHTQEGFGALFAGADAVDPGPDTTAARKQLARRFERALADADDLADRLRDAADQLAKKTGLQRQIDRAEQDVARAQERVAAVTRAEQRWAAEWAALWRPTKIVPGPPAAMIAWYRDAANLRELAAEQVRREEVVRRLRPALDDFTARLQRRLAWPGASLPALAQGLRDRERSAMAARARLEAASARLAGLESAVARGHAAHAALTRELADIRAALSALLVTLGLPADLEPDAALARIDALEDMSQKLANLEARREALARGEALLAGFDAECAALLARLGRPADGLAPEHTVDRLSRRLAEARTAAAAAAQAREQAEAKQRERDGLAELRAAASAELAALATRAGARDTAELLDMSERALQRARLQKRQSELALRLARALGDGPARDSYDAELQGARREALAAERDDLARRIGELDRRRTAAVEQKGKLDNQLQHLGGDRAARLNAECEALHADLTQHVDRYVLVQLAQQVLARVTDRYARENQPAILHYTSDLLATITGGRHLRVVPQPEAGTLAAVGRGGRLRLPGELSLGTREQLFLALRLAYVLDYCDRNEPLPLVMDDVLVNFDEDRAATTLQALRDVARTTQILFLTCHRHLMHLARQTTDTGAALQIVELPDPPDAGLSRAAEA</sequence>
<organism evidence="3 4">
    <name type="scientific">Nannocystis exedens</name>
    <dbReference type="NCBI Taxonomy" id="54"/>
    <lineage>
        <taxon>Bacteria</taxon>
        <taxon>Pseudomonadati</taxon>
        <taxon>Myxococcota</taxon>
        <taxon>Polyangia</taxon>
        <taxon>Nannocystales</taxon>
        <taxon>Nannocystaceae</taxon>
        <taxon>Nannocystis</taxon>
    </lineage>
</organism>
<protein>
    <submittedName>
        <fullName evidence="3">Uncharacterized protein YhaN</fullName>
    </submittedName>
</protein>
<dbReference type="Pfam" id="PF13514">
    <property type="entry name" value="AAA_27"/>
    <property type="match status" value="1"/>
</dbReference>
<feature type="domain" description="YhaN AAA" evidence="2">
    <location>
        <begin position="1"/>
        <end position="207"/>
    </location>
</feature>
<gene>
    <name evidence="3" type="ORF">SAMN02745121_02646</name>
</gene>
<reference evidence="4" key="1">
    <citation type="submission" date="2016-10" db="EMBL/GenBank/DDBJ databases">
        <authorList>
            <person name="Varghese N."/>
            <person name="Submissions S."/>
        </authorList>
    </citation>
    <scope>NUCLEOTIDE SEQUENCE [LARGE SCALE GENOMIC DNA]</scope>
    <source>
        <strain evidence="4">ATCC 25963</strain>
    </source>
</reference>
<evidence type="ECO:0000256" key="1">
    <source>
        <dbReference type="SAM" id="Coils"/>
    </source>
</evidence>
<dbReference type="PANTHER" id="PTHR41259:SF1">
    <property type="entry name" value="DOUBLE-STRAND BREAK REPAIR RAD50 ATPASE, PUTATIVE-RELATED"/>
    <property type="match status" value="1"/>
</dbReference>
<dbReference type="Proteomes" id="UP000199400">
    <property type="component" value="Unassembled WGS sequence"/>
</dbReference>
<feature type="coiled-coil region" evidence="1">
    <location>
        <begin position="938"/>
        <end position="970"/>
    </location>
</feature>
<keyword evidence="4" id="KW-1185">Reference proteome</keyword>
<dbReference type="STRING" id="54.SAMN02745121_02646"/>
<proteinExistence type="predicted"/>
<dbReference type="InterPro" id="IPR038734">
    <property type="entry name" value="YhaN_AAA"/>
</dbReference>
<feature type="coiled-coil region" evidence="1">
    <location>
        <begin position="210"/>
        <end position="244"/>
    </location>
</feature>